<dbReference type="AlphaFoldDB" id="A0A9Q0DH95"/>
<organism evidence="2 3">
    <name type="scientific">Muraenolepis orangiensis</name>
    <name type="common">Patagonian moray cod</name>
    <dbReference type="NCBI Taxonomy" id="630683"/>
    <lineage>
        <taxon>Eukaryota</taxon>
        <taxon>Metazoa</taxon>
        <taxon>Chordata</taxon>
        <taxon>Craniata</taxon>
        <taxon>Vertebrata</taxon>
        <taxon>Euteleostomi</taxon>
        <taxon>Actinopterygii</taxon>
        <taxon>Neopterygii</taxon>
        <taxon>Teleostei</taxon>
        <taxon>Neoteleostei</taxon>
        <taxon>Acanthomorphata</taxon>
        <taxon>Zeiogadaria</taxon>
        <taxon>Gadariae</taxon>
        <taxon>Gadiformes</taxon>
        <taxon>Muraenolepidoidei</taxon>
        <taxon>Muraenolepididae</taxon>
        <taxon>Muraenolepis</taxon>
    </lineage>
</organism>
<dbReference type="EMBL" id="JANIIK010000117">
    <property type="protein sequence ID" value="KAJ3586607.1"/>
    <property type="molecule type" value="Genomic_DNA"/>
</dbReference>
<evidence type="ECO:0000313" key="3">
    <source>
        <dbReference type="Proteomes" id="UP001148018"/>
    </source>
</evidence>
<keyword evidence="3" id="KW-1185">Reference proteome</keyword>
<dbReference type="Proteomes" id="UP001148018">
    <property type="component" value="Unassembled WGS sequence"/>
</dbReference>
<gene>
    <name evidence="2" type="ORF">NHX12_013003</name>
</gene>
<feature type="non-terminal residue" evidence="2">
    <location>
        <position position="50"/>
    </location>
</feature>
<accession>A0A9Q0DH95</accession>
<proteinExistence type="predicted"/>
<feature type="compositionally biased region" description="Basic and acidic residues" evidence="1">
    <location>
        <begin position="38"/>
        <end position="50"/>
    </location>
</feature>
<reference evidence="2" key="1">
    <citation type="submission" date="2022-07" db="EMBL/GenBank/DDBJ databases">
        <title>Chromosome-level genome of Muraenolepis orangiensis.</title>
        <authorList>
            <person name="Kim J."/>
        </authorList>
    </citation>
    <scope>NUCLEOTIDE SEQUENCE</scope>
    <source>
        <strain evidence="2">KU_S4_2022</strain>
        <tissue evidence="2">Muscle</tissue>
    </source>
</reference>
<evidence type="ECO:0000313" key="2">
    <source>
        <dbReference type="EMBL" id="KAJ3586607.1"/>
    </source>
</evidence>
<protein>
    <submittedName>
        <fullName evidence="2">Uncharacterized protein</fullName>
    </submittedName>
</protein>
<comment type="caution">
    <text evidence="2">The sequence shown here is derived from an EMBL/GenBank/DDBJ whole genome shotgun (WGS) entry which is preliminary data.</text>
</comment>
<evidence type="ECO:0000256" key="1">
    <source>
        <dbReference type="SAM" id="MobiDB-lite"/>
    </source>
</evidence>
<sequence length="50" mass="5454">MADLPGHVSNPAGMLSQRQRLAPSKLFTESGVINPMLSEKEPGTERKALY</sequence>
<feature type="region of interest" description="Disordered" evidence="1">
    <location>
        <begin position="1"/>
        <end position="50"/>
    </location>
</feature>
<name>A0A9Q0DH95_9TELE</name>